<dbReference type="SUPFAM" id="SSF51445">
    <property type="entry name" value="(Trans)glycosidases"/>
    <property type="match status" value="1"/>
</dbReference>
<dbReference type="CDD" id="cd14752">
    <property type="entry name" value="GH31_N"/>
    <property type="match status" value="1"/>
</dbReference>
<dbReference type="EMBL" id="BKAU01000001">
    <property type="protein sequence ID" value="GEP94010.1"/>
    <property type="molecule type" value="Genomic_DNA"/>
</dbReference>
<feature type="domain" description="Glycoside hydrolase family 31 N-terminal" evidence="4">
    <location>
        <begin position="447"/>
        <end position="581"/>
    </location>
</feature>
<gene>
    <name evidence="6" type="ORF">CCY01nite_02700</name>
</gene>
<evidence type="ECO:0000259" key="5">
    <source>
        <dbReference type="Pfam" id="PF21365"/>
    </source>
</evidence>
<dbReference type="CDD" id="cd00241">
    <property type="entry name" value="DOMON_like"/>
    <property type="match status" value="1"/>
</dbReference>
<dbReference type="Gene3D" id="3.20.20.80">
    <property type="entry name" value="Glycosidases"/>
    <property type="match status" value="1"/>
</dbReference>
<dbReference type="Gene3D" id="2.60.40.1180">
    <property type="entry name" value="Golgi alpha-mannosidase II"/>
    <property type="match status" value="1"/>
</dbReference>
<protein>
    <submittedName>
        <fullName evidence="6">Uncharacterized protein</fullName>
    </submittedName>
</protein>
<dbReference type="Gene3D" id="2.60.40.1760">
    <property type="entry name" value="glycosyl hydrolase (family 31)"/>
    <property type="match status" value="1"/>
</dbReference>
<dbReference type="InterPro" id="IPR011013">
    <property type="entry name" value="Gal_mutarotase_sf_dom"/>
</dbReference>
<dbReference type="SUPFAM" id="SSF74650">
    <property type="entry name" value="Galactose mutarotase-like"/>
    <property type="match status" value="1"/>
</dbReference>
<feature type="domain" description="Glycoside hydrolase family 31 TIM barrel" evidence="3">
    <location>
        <begin position="624"/>
        <end position="924"/>
    </location>
</feature>
<evidence type="ECO:0000256" key="1">
    <source>
        <dbReference type="ARBA" id="ARBA00007806"/>
    </source>
</evidence>
<evidence type="ECO:0000313" key="6">
    <source>
        <dbReference type="EMBL" id="GEP94010.1"/>
    </source>
</evidence>
<dbReference type="OrthoDB" id="176168at2"/>
<proteinExistence type="inferred from homology"/>
<dbReference type="Proteomes" id="UP000321436">
    <property type="component" value="Unassembled WGS sequence"/>
</dbReference>
<dbReference type="PANTHER" id="PTHR43863:SF2">
    <property type="entry name" value="MALTASE-GLUCOAMYLASE"/>
    <property type="match status" value="1"/>
</dbReference>
<dbReference type="SUPFAM" id="SSF49344">
    <property type="entry name" value="CBD9-like"/>
    <property type="match status" value="1"/>
</dbReference>
<dbReference type="InterPro" id="IPR048395">
    <property type="entry name" value="Glyco_hydro_31_C"/>
</dbReference>
<comment type="similarity">
    <text evidence="1">Belongs to the glycosyl hydrolase 31 family.</text>
</comment>
<evidence type="ECO:0000259" key="3">
    <source>
        <dbReference type="Pfam" id="PF01055"/>
    </source>
</evidence>
<dbReference type="InterPro" id="IPR013780">
    <property type="entry name" value="Glyco_hydro_b"/>
</dbReference>
<evidence type="ECO:0000313" key="7">
    <source>
        <dbReference type="Proteomes" id="UP000321436"/>
    </source>
</evidence>
<dbReference type="InterPro" id="IPR051816">
    <property type="entry name" value="Glycosyl_Hydrolase_31"/>
</dbReference>
<dbReference type="InterPro" id="IPR017853">
    <property type="entry name" value="GH"/>
</dbReference>
<dbReference type="InterPro" id="IPR025887">
    <property type="entry name" value="Glyco_hydro_31_N_dom"/>
</dbReference>
<evidence type="ECO:0000256" key="2">
    <source>
        <dbReference type="SAM" id="SignalP"/>
    </source>
</evidence>
<dbReference type="Pfam" id="PF01055">
    <property type="entry name" value="Glyco_hydro_31_2nd"/>
    <property type="match status" value="1"/>
</dbReference>
<dbReference type="GO" id="GO:0005975">
    <property type="term" value="P:carbohydrate metabolic process"/>
    <property type="evidence" value="ECO:0007669"/>
    <property type="project" value="InterPro"/>
</dbReference>
<feature type="chain" id="PRO_5021700105" evidence="2">
    <location>
        <begin position="20"/>
        <end position="1131"/>
    </location>
</feature>
<comment type="caution">
    <text evidence="6">The sequence shown here is derived from an EMBL/GenBank/DDBJ whole genome shotgun (WGS) entry which is preliminary data.</text>
</comment>
<dbReference type="GO" id="GO:0030246">
    <property type="term" value="F:carbohydrate binding"/>
    <property type="evidence" value="ECO:0007669"/>
    <property type="project" value="InterPro"/>
</dbReference>
<dbReference type="Pfam" id="PF21365">
    <property type="entry name" value="Glyco_hydro_31_3rd"/>
    <property type="match status" value="1"/>
</dbReference>
<keyword evidence="2" id="KW-0732">Signal</keyword>
<feature type="domain" description="Glycosyl hydrolase family 31 C-terminal" evidence="5">
    <location>
        <begin position="933"/>
        <end position="1016"/>
    </location>
</feature>
<feature type="signal peptide" evidence="2">
    <location>
        <begin position="1"/>
        <end position="19"/>
    </location>
</feature>
<dbReference type="Gene3D" id="2.60.40.1190">
    <property type="match status" value="1"/>
</dbReference>
<name>A0A512RE79_9BACT</name>
<dbReference type="Pfam" id="PF13802">
    <property type="entry name" value="Gal_mutarotas_2"/>
    <property type="match status" value="1"/>
</dbReference>
<evidence type="ECO:0000259" key="4">
    <source>
        <dbReference type="Pfam" id="PF13802"/>
    </source>
</evidence>
<dbReference type="GO" id="GO:0004553">
    <property type="term" value="F:hydrolase activity, hydrolyzing O-glycosyl compounds"/>
    <property type="evidence" value="ECO:0007669"/>
    <property type="project" value="InterPro"/>
</dbReference>
<keyword evidence="7" id="KW-1185">Reference proteome</keyword>
<accession>A0A512RE79</accession>
<sequence length="1131" mass="126908">MMMKRILTVLLLTMQLAYGQEQKQKWGVTAITIPAKGVTLKEFYRAGGENRPATPTACKITYTNDTLYVQFSCTEHFLSFPAVSHQVDWYATLGQPTDQDAAFPDKVDLYITPEIGRPAYYHFAVTKDGQSFGRQYAKVITQAQGFTDEKATAKSGVIENFKADVQKAEKTWTVTMRIPWKTIGGKPAGTFGLIPIRTRWREAEVSSPVALDFTERAADDLYIHSRLGKRASVEQASATLDALPSGALRWNRPVSLIYPNRGIMEEIWKMQQQLDQPTGAKNIQQRIRLTQHWMDLLLLEGFNFGSTTGGLPEVNMFAFEIRRKVNKALLNNDIKTAGQLLDTYLRELNSLSRRWFADGSPGNILQDKWMAVDAVEDITVEDKRISIRCAASGHPVLFYLSLPETGGVRLLAGREGFFRPSGLLPLQAVPSAGGMQVRYAGGSIDISKTNATISLKDQAGVVKHVVSLKDIRFIFSGDAADASGSVLAANDGENGLPNRFVSGQAFIATDSRSALQPGEVIFGFGEKNDRFSQVDNVLTLWGADDWTGLTVGLKNESYKPVPVFHSSRGYMVFNNSSYRLRADIGKQQKARYRLTQHGPVFDYYFWTETPEEALRSYTSLTGKPLLPPKWAFGTWMGRTGRRWLNTPLKDPVAEQQRVTKRFAELDIPHTAIYAEGIGSNMPELHSFMAPRDIKVLSWHYSSIPEKQQRALFPGRKVDALPLLKANPRDLPSRDIGYVDFSHPDAMELSRRWWKLRLDLGVAGSMIDFGDRVPEDAVFYDGTKGDEMHNRYSYDYHRTYHNVFKERRGNDFILFGRAASPGTQQWAAQFGGDVRCNFDGLRGSLTGALNLCAGGFSNWGSDLGGFRGWSEPAVYMRWTQFSCFSPLMRCHGREPREPWEYGDAAVENYKKFVWVRQNLQEYIYNAAADAHHTGIPIMRAMAVAFPADKDLHANADQYMFGRDMLVAPVMREDTVRTIVFPAGKWTDMWTGKVMPARAELAVSLQSIPVFLREGAVVPVKLNSALRFGETMTNDKVGAMIITRPSVSDSVRLLNDKGEQAAVTLQVTKEGFRISLHNLPEVLYLVVYDAAGGTVEAVPEWDKETRHEEGRLIVRLPRGNSKQVFIKTNRDDR</sequence>
<dbReference type="PANTHER" id="PTHR43863">
    <property type="entry name" value="HYDROLASE, PUTATIVE (AFU_ORTHOLOGUE AFUA_1G03140)-RELATED"/>
    <property type="match status" value="1"/>
</dbReference>
<dbReference type="SUPFAM" id="SSF51011">
    <property type="entry name" value="Glycosyl hydrolase domain"/>
    <property type="match status" value="1"/>
</dbReference>
<reference evidence="6 7" key="1">
    <citation type="submission" date="2019-07" db="EMBL/GenBank/DDBJ databases">
        <title>Whole genome shotgun sequence of Chitinophaga cymbidii NBRC 109752.</title>
        <authorList>
            <person name="Hosoyama A."/>
            <person name="Uohara A."/>
            <person name="Ohji S."/>
            <person name="Ichikawa N."/>
        </authorList>
    </citation>
    <scope>NUCLEOTIDE SEQUENCE [LARGE SCALE GENOMIC DNA]</scope>
    <source>
        <strain evidence="6 7">NBRC 109752</strain>
    </source>
</reference>
<dbReference type="InterPro" id="IPR000322">
    <property type="entry name" value="Glyco_hydro_31_TIM"/>
</dbReference>
<organism evidence="6 7">
    <name type="scientific">Chitinophaga cymbidii</name>
    <dbReference type="NCBI Taxonomy" id="1096750"/>
    <lineage>
        <taxon>Bacteria</taxon>
        <taxon>Pseudomonadati</taxon>
        <taxon>Bacteroidota</taxon>
        <taxon>Chitinophagia</taxon>
        <taxon>Chitinophagales</taxon>
        <taxon>Chitinophagaceae</taxon>
        <taxon>Chitinophaga</taxon>
    </lineage>
</organism>
<dbReference type="AlphaFoldDB" id="A0A512RE79"/>